<dbReference type="GO" id="GO:0005524">
    <property type="term" value="F:ATP binding"/>
    <property type="evidence" value="ECO:0007669"/>
    <property type="project" value="InterPro"/>
</dbReference>
<dbReference type="AlphaFoldDB" id="A0A8J6TRD1"/>
<gene>
    <name evidence="4" type="ORF">H8D96_07735</name>
</gene>
<dbReference type="SUPFAM" id="SSF52009">
    <property type="entry name" value="Phosphohistidine domain"/>
    <property type="match status" value="1"/>
</dbReference>
<feature type="domain" description="PEP-utilising enzyme mobile" evidence="1">
    <location>
        <begin position="798"/>
        <end position="869"/>
    </location>
</feature>
<feature type="domain" description="AB hydrolase-1" evidence="2">
    <location>
        <begin position="920"/>
        <end position="1171"/>
    </location>
</feature>
<name>A0A8J6TRD1_9BACT</name>
<protein>
    <submittedName>
        <fullName evidence="4">Alpha/beta fold hydrolase</fullName>
    </submittedName>
</protein>
<dbReference type="SUPFAM" id="SSF56059">
    <property type="entry name" value="Glutathione synthetase ATP-binding domain-like"/>
    <property type="match status" value="1"/>
</dbReference>
<dbReference type="Proteomes" id="UP000605201">
    <property type="component" value="Unassembled WGS sequence"/>
</dbReference>
<reference evidence="4 5" key="1">
    <citation type="submission" date="2020-08" db="EMBL/GenBank/DDBJ databases">
        <title>Bridging the membrane lipid divide: bacteria of the FCB group superphylum have the potential to synthesize archaeal ether lipids.</title>
        <authorList>
            <person name="Villanueva L."/>
            <person name="Von Meijenfeldt F.A.B."/>
            <person name="Westbye A.B."/>
            <person name="Yadav S."/>
            <person name="Hopmans E.C."/>
            <person name="Dutilh B.E."/>
            <person name="Sinninghe Damste J.S."/>
        </authorList>
    </citation>
    <scope>NUCLEOTIDE SEQUENCE [LARGE SCALE GENOMIC DNA]</scope>
    <source>
        <strain evidence="4">NIOZ-UU17</strain>
    </source>
</reference>
<dbReference type="Gene3D" id="3.40.50.1820">
    <property type="entry name" value="alpha/beta hydrolase"/>
    <property type="match status" value="1"/>
</dbReference>
<dbReference type="InterPro" id="IPR013815">
    <property type="entry name" value="ATP_grasp_subdomain_1"/>
</dbReference>
<dbReference type="SUPFAM" id="SSF53474">
    <property type="entry name" value="alpha/beta-Hydrolases"/>
    <property type="match status" value="1"/>
</dbReference>
<dbReference type="GO" id="GO:0016787">
    <property type="term" value="F:hydrolase activity"/>
    <property type="evidence" value="ECO:0007669"/>
    <property type="project" value="UniProtKB-KW"/>
</dbReference>
<dbReference type="InterPro" id="IPR000073">
    <property type="entry name" value="AB_hydrolase_1"/>
</dbReference>
<dbReference type="Pfam" id="PF01326">
    <property type="entry name" value="PPDK_N"/>
    <property type="match status" value="1"/>
</dbReference>
<dbReference type="InterPro" id="IPR002192">
    <property type="entry name" value="PPDK_AMP/ATP-bd"/>
</dbReference>
<dbReference type="InterPro" id="IPR051549">
    <property type="entry name" value="PEP_Utilizing_Enz"/>
</dbReference>
<dbReference type="Pfam" id="PF00391">
    <property type="entry name" value="PEP-utilizers"/>
    <property type="match status" value="1"/>
</dbReference>
<keyword evidence="4" id="KW-0378">Hydrolase</keyword>
<dbReference type="InterPro" id="IPR029058">
    <property type="entry name" value="AB_hydrolase_fold"/>
</dbReference>
<dbReference type="Pfam" id="PF00561">
    <property type="entry name" value="Abhydrolase_1"/>
    <property type="match status" value="1"/>
</dbReference>
<evidence type="ECO:0000259" key="1">
    <source>
        <dbReference type="Pfam" id="PF00391"/>
    </source>
</evidence>
<dbReference type="EMBL" id="JACNIG010000177">
    <property type="protein sequence ID" value="MBC8431797.1"/>
    <property type="molecule type" value="Genomic_DNA"/>
</dbReference>
<comment type="caution">
    <text evidence="4">The sequence shown here is derived from an EMBL/GenBank/DDBJ whole genome shotgun (WGS) entry which is preliminary data.</text>
</comment>
<dbReference type="InterPro" id="IPR008279">
    <property type="entry name" value="PEP-util_enz_mobile_dom"/>
</dbReference>
<dbReference type="PANTHER" id="PTHR43615:SF1">
    <property type="entry name" value="PPDK_N DOMAIN-CONTAINING PROTEIN"/>
    <property type="match status" value="1"/>
</dbReference>
<evidence type="ECO:0000259" key="3">
    <source>
        <dbReference type="Pfam" id="PF01326"/>
    </source>
</evidence>
<sequence length="1190" mass="133646">MIYLFTDQGATQQEVGGKGYSLIKMTGGGFPVPAGMVLSVQFFGEWIDALMKMEELRLNVSDSDKKLRSKTLELQKCAKEFELGERQKAVLNEKLKQLNQPGNRMYSVRSSSPEEDMQGASFAGMYETYLGVTIDQIEKRIRDVFISCIDFRVVAYKRQKGFDFTRYSIAVVVMVQIKSDVAGVAFSLNPLNNCYDEVVINANFGLGESVVSGETVPDQFVVDAYNRDILSKKIGDKGVAVTLDESGGTATVAKETSAHAALSDEQILELSDMVKNVEAYYGMPMDTEWAYENENLYMLQARPITGYIPLHPVFQTEPGEPKKLYLDMTLIEQGFQMPLSVMGTDCFRELTDAMGVSAASIHVARKPGDFLYGAGGRAYINLSTEVRMEGQDKTAGEYEGLDTYAAQVIRDADMTPYRAHYTAGGILQGIKAFFVAGFKSHDTIGGILKGKKHPDHLREYIDKKGVEFLEVIDQLDKEPLSFKIFSYQALRKQADLMIHVTIPSLIDAESAKNSIKKLLKEGYGDTLVDEVDKIDRGLPYNITMEMSRRIYDLMRMLDNNELQSVEELKEKILKRKMPETFMARWDDFMQRFGFRGPREVDVKTPRYQDAPEIVIQQMKSYSALSEEESPRMIMERQAAERERAYGALLKKVNAKDGNKLKKHYEVLVNLGGYREIHKYFMVYVGEKIRYKALDIAGNFMHSGRMDAIDDIFSLTVDEVQRAIDDESLDVRQIVRHHQKYMSIAEKVDNYPPVIDSRGKILRPKRKKAKPGEIIGDPVSAGKVSGRVVIINYVGEKDIKKGDILVAKAADPGWTPLFINASGILLEVGGMLQHGSLIAREYGKPCIAGIQKVTELLKDGEIVEMDGSNGVVKKATSYHLISTKKENKMKQEIMQDVTIAPQIIDTKPGKVEIDITDKDAPVLLGCHGGVGGVDQSRLLIQFAEEDYRLLSVSRPGYLGTPIESGRTPEEQADLFAATLDALKIDKVAVISASFGGPFGYVFAYRHPDRIWALVACDAVSGHYDIPETAGPITQAIFLSDIGQSLLQSLTKLKPDAFVKKFFQTEAYFTKDQLKKHIDFVQNDAYIKEWIIAFMNAMYPYKPRKIGTENDMDIVVRLKGHFPVEKITCPTLIVHGTHDSDAKFYDGVYAYEHIPGAERIWIEEGSHICFWVNEKSKDAQNQVLDFLRKHQP</sequence>
<dbReference type="Gene3D" id="3.30.470.20">
    <property type="entry name" value="ATP-grasp fold, B domain"/>
    <property type="match status" value="1"/>
</dbReference>
<dbReference type="Gene3D" id="3.50.30.10">
    <property type="entry name" value="Phosphohistidine domain"/>
    <property type="match status" value="1"/>
</dbReference>
<dbReference type="InterPro" id="IPR036637">
    <property type="entry name" value="Phosphohistidine_dom_sf"/>
</dbReference>
<dbReference type="GO" id="GO:0016301">
    <property type="term" value="F:kinase activity"/>
    <property type="evidence" value="ECO:0007669"/>
    <property type="project" value="InterPro"/>
</dbReference>
<evidence type="ECO:0000313" key="4">
    <source>
        <dbReference type="EMBL" id="MBC8431797.1"/>
    </source>
</evidence>
<proteinExistence type="predicted"/>
<dbReference type="Gene3D" id="3.30.1490.20">
    <property type="entry name" value="ATP-grasp fold, A domain"/>
    <property type="match status" value="1"/>
</dbReference>
<evidence type="ECO:0000313" key="5">
    <source>
        <dbReference type="Proteomes" id="UP000605201"/>
    </source>
</evidence>
<dbReference type="PANTHER" id="PTHR43615">
    <property type="entry name" value="PHOSPHOENOLPYRUVATE SYNTHASE-RELATED"/>
    <property type="match status" value="1"/>
</dbReference>
<evidence type="ECO:0000259" key="2">
    <source>
        <dbReference type="Pfam" id="PF00561"/>
    </source>
</evidence>
<feature type="domain" description="Pyruvate phosphate dikinase AMP/ATP-binding" evidence="3">
    <location>
        <begin position="13"/>
        <end position="305"/>
    </location>
</feature>
<accession>A0A8J6TRD1</accession>
<organism evidence="4 5">
    <name type="scientific">Candidatus Desulfatibia vada</name>
    <dbReference type="NCBI Taxonomy" id="2841696"/>
    <lineage>
        <taxon>Bacteria</taxon>
        <taxon>Pseudomonadati</taxon>
        <taxon>Thermodesulfobacteriota</taxon>
        <taxon>Desulfobacteria</taxon>
        <taxon>Desulfobacterales</taxon>
        <taxon>Desulfobacterales incertae sedis</taxon>
        <taxon>Candidatus Desulfatibia</taxon>
    </lineage>
</organism>